<dbReference type="Pfam" id="PF14027">
    <property type="entry name" value="Questin_oxidase"/>
    <property type="match status" value="1"/>
</dbReference>
<keyword evidence="4" id="KW-1185">Reference proteome</keyword>
<name>A0A0C3C617_HEBCY</name>
<evidence type="ECO:0000256" key="2">
    <source>
        <dbReference type="SAM" id="MobiDB-lite"/>
    </source>
</evidence>
<organism evidence="3 4">
    <name type="scientific">Hebeloma cylindrosporum</name>
    <dbReference type="NCBI Taxonomy" id="76867"/>
    <lineage>
        <taxon>Eukaryota</taxon>
        <taxon>Fungi</taxon>
        <taxon>Dikarya</taxon>
        <taxon>Basidiomycota</taxon>
        <taxon>Agaricomycotina</taxon>
        <taxon>Agaricomycetes</taxon>
        <taxon>Agaricomycetidae</taxon>
        <taxon>Agaricales</taxon>
        <taxon>Agaricineae</taxon>
        <taxon>Hymenogastraceae</taxon>
        <taxon>Hebeloma</taxon>
    </lineage>
</organism>
<gene>
    <name evidence="3" type="ORF">M413DRAFT_447132</name>
</gene>
<dbReference type="Proteomes" id="UP000053424">
    <property type="component" value="Unassembled WGS sequence"/>
</dbReference>
<reference evidence="3 4" key="1">
    <citation type="submission" date="2014-04" db="EMBL/GenBank/DDBJ databases">
        <authorList>
            <consortium name="DOE Joint Genome Institute"/>
            <person name="Kuo A."/>
            <person name="Gay G."/>
            <person name="Dore J."/>
            <person name="Kohler A."/>
            <person name="Nagy L.G."/>
            <person name="Floudas D."/>
            <person name="Copeland A."/>
            <person name="Barry K.W."/>
            <person name="Cichocki N."/>
            <person name="Veneault-Fourrey C."/>
            <person name="LaButti K."/>
            <person name="Lindquist E.A."/>
            <person name="Lipzen A."/>
            <person name="Lundell T."/>
            <person name="Morin E."/>
            <person name="Murat C."/>
            <person name="Sun H."/>
            <person name="Tunlid A."/>
            <person name="Henrissat B."/>
            <person name="Grigoriev I.V."/>
            <person name="Hibbett D.S."/>
            <person name="Martin F."/>
            <person name="Nordberg H.P."/>
            <person name="Cantor M.N."/>
            <person name="Hua S.X."/>
        </authorList>
    </citation>
    <scope>NUCLEOTIDE SEQUENCE [LARGE SCALE GENOMIC DNA]</scope>
    <source>
        <strain evidence="4">h7</strain>
    </source>
</reference>
<evidence type="ECO:0000313" key="4">
    <source>
        <dbReference type="Proteomes" id="UP000053424"/>
    </source>
</evidence>
<evidence type="ECO:0000313" key="3">
    <source>
        <dbReference type="EMBL" id="KIM39669.1"/>
    </source>
</evidence>
<dbReference type="GO" id="GO:0016491">
    <property type="term" value="F:oxidoreductase activity"/>
    <property type="evidence" value="ECO:0007669"/>
    <property type="project" value="UniProtKB-KW"/>
</dbReference>
<dbReference type="PANTHER" id="PTHR35870:SF1">
    <property type="entry name" value="PROTEIN, PUTATIVE (AFU_ORTHOLOGUE AFUA_5G03330)-RELATED"/>
    <property type="match status" value="1"/>
</dbReference>
<keyword evidence="1" id="KW-0560">Oxidoreductase</keyword>
<evidence type="ECO:0000256" key="1">
    <source>
        <dbReference type="ARBA" id="ARBA00023002"/>
    </source>
</evidence>
<dbReference type="HOGENOM" id="CLU_019145_1_0_1"/>
<reference evidence="4" key="2">
    <citation type="submission" date="2015-01" db="EMBL/GenBank/DDBJ databases">
        <title>Evolutionary Origins and Diversification of the Mycorrhizal Mutualists.</title>
        <authorList>
            <consortium name="DOE Joint Genome Institute"/>
            <consortium name="Mycorrhizal Genomics Consortium"/>
            <person name="Kohler A."/>
            <person name="Kuo A."/>
            <person name="Nagy L.G."/>
            <person name="Floudas D."/>
            <person name="Copeland A."/>
            <person name="Barry K.W."/>
            <person name="Cichocki N."/>
            <person name="Veneault-Fourrey C."/>
            <person name="LaButti K."/>
            <person name="Lindquist E.A."/>
            <person name="Lipzen A."/>
            <person name="Lundell T."/>
            <person name="Morin E."/>
            <person name="Murat C."/>
            <person name="Riley R."/>
            <person name="Ohm R."/>
            <person name="Sun H."/>
            <person name="Tunlid A."/>
            <person name="Henrissat B."/>
            <person name="Grigoriev I.V."/>
            <person name="Hibbett D.S."/>
            <person name="Martin F."/>
        </authorList>
    </citation>
    <scope>NUCLEOTIDE SEQUENCE [LARGE SCALE GENOMIC DNA]</scope>
    <source>
        <strain evidence="4">h7</strain>
    </source>
</reference>
<sequence>MRSEAWGLETFLRLDCPVAPSRTQLAALWPNPGPSLTADTPARWPGSTPTSTAAARSYLQQDFERHHGFFNYRGAHNHTPFHILVEWALGGNEEHLEAIWNQHLALERLAYHSPAPITENTFHKYLGDEEYYQGYLYFFSDLLLKRSIHDVVEEWIFSPKANFGGYNGHQPEMLNRLLAGILHPMLFLGYGLEFSLPGLVAEGLTQAAVHKVGSSALLPKSMFDTPSTRRPGIHAFSIVSRIIRDRRFNNFVGSFNDVQSKYGDAIQLYAAEWTVDGTNPKEVASKVRELTFLNVMLYVVGGWRDGKGFHIADFTLMHLLTSSMTLTSYMAVLTSPMAKSLLLRAYFTRSLAYYISRGRPHLPVRSFFSAPILTDFPDPRPYPSDAVYPRPTSLLAFTPNVWLKIIQSALVHPDDHLPKGTELEGSEFIDGTLFVRTAALTMEWMGRIREGEPLRFWGDDPNFPESDIPEV</sequence>
<dbReference type="PANTHER" id="PTHR35870">
    <property type="entry name" value="PROTEIN, PUTATIVE (AFU_ORTHOLOGUE AFUA_5G03330)-RELATED"/>
    <property type="match status" value="1"/>
</dbReference>
<protein>
    <submittedName>
        <fullName evidence="3">Uncharacterized protein</fullName>
    </submittedName>
</protein>
<feature type="region of interest" description="Disordered" evidence="2">
    <location>
        <begin position="30"/>
        <end position="51"/>
    </location>
</feature>
<dbReference type="OrthoDB" id="10004862at2759"/>
<accession>A0A0C3C617</accession>
<proteinExistence type="predicted"/>
<dbReference type="AlphaFoldDB" id="A0A0C3C617"/>
<dbReference type="InterPro" id="IPR025337">
    <property type="entry name" value="Questin_oxidase-like"/>
</dbReference>
<dbReference type="EMBL" id="KN831785">
    <property type="protein sequence ID" value="KIM39669.1"/>
    <property type="molecule type" value="Genomic_DNA"/>
</dbReference>